<evidence type="ECO:0000256" key="6">
    <source>
        <dbReference type="ARBA" id="ARBA00023212"/>
    </source>
</evidence>
<dbReference type="AlphaFoldDB" id="A0A922SLC9"/>
<keyword evidence="4" id="KW-0677">Repeat</keyword>
<dbReference type="GO" id="GO:0051015">
    <property type="term" value="F:actin filament binding"/>
    <property type="evidence" value="ECO:0007669"/>
    <property type="project" value="TreeGrafter"/>
</dbReference>
<evidence type="ECO:0000256" key="3">
    <source>
        <dbReference type="ARBA" id="ARBA00022490"/>
    </source>
</evidence>
<protein>
    <recommendedName>
        <fullName evidence="9">ADF-H domain-containing protein</fullName>
    </recommendedName>
</protein>
<keyword evidence="5" id="KW-0009">Actin-binding</keyword>
<dbReference type="SUPFAM" id="SSF55753">
    <property type="entry name" value="Actin depolymerizing proteins"/>
    <property type="match status" value="1"/>
</dbReference>
<evidence type="ECO:0000256" key="5">
    <source>
        <dbReference type="ARBA" id="ARBA00023203"/>
    </source>
</evidence>
<comment type="subunit">
    <text evidence="7">Interacts with G-actin; ADP-actin form.</text>
</comment>
<dbReference type="Gene3D" id="3.40.20.10">
    <property type="entry name" value="Severin"/>
    <property type="match status" value="1"/>
</dbReference>
<proteinExistence type="inferred from homology"/>
<gene>
    <name evidence="10" type="ORF">HF086_012676</name>
</gene>
<evidence type="ECO:0000256" key="2">
    <source>
        <dbReference type="ARBA" id="ARBA00009557"/>
    </source>
</evidence>
<evidence type="ECO:0000256" key="7">
    <source>
        <dbReference type="ARBA" id="ARBA00038532"/>
    </source>
</evidence>
<dbReference type="GO" id="GO:0005884">
    <property type="term" value="C:actin filament"/>
    <property type="evidence" value="ECO:0007669"/>
    <property type="project" value="TreeGrafter"/>
</dbReference>
<feature type="domain" description="ADF-H" evidence="9">
    <location>
        <begin position="1"/>
        <end position="145"/>
    </location>
</feature>
<dbReference type="GO" id="GO:0010976">
    <property type="term" value="P:positive regulation of neuron projection development"/>
    <property type="evidence" value="ECO:0007669"/>
    <property type="project" value="TreeGrafter"/>
</dbReference>
<evidence type="ECO:0000313" key="10">
    <source>
        <dbReference type="EMBL" id="KAH9641389.1"/>
    </source>
</evidence>
<reference evidence="10" key="1">
    <citation type="journal article" date="2021" name="G3 (Bethesda)">
        <title>Genome and transcriptome analysis of the beet armyworm Spodoptera exigua reveals targets for pest control. .</title>
        <authorList>
            <person name="Simon S."/>
            <person name="Breeschoten T."/>
            <person name="Jansen H.J."/>
            <person name="Dirks R.P."/>
            <person name="Schranz M.E."/>
            <person name="Ros V.I.D."/>
        </authorList>
    </citation>
    <scope>NUCLEOTIDE SEQUENCE</scope>
    <source>
        <strain evidence="10">TB_SE_WUR_2020</strain>
    </source>
</reference>
<dbReference type="Proteomes" id="UP000814243">
    <property type="component" value="Unassembled WGS sequence"/>
</dbReference>
<dbReference type="PROSITE" id="PS51263">
    <property type="entry name" value="ADF_H"/>
    <property type="match status" value="1"/>
</dbReference>
<dbReference type="GO" id="GO:0003785">
    <property type="term" value="F:actin monomer binding"/>
    <property type="evidence" value="ECO:0007669"/>
    <property type="project" value="TreeGrafter"/>
</dbReference>
<dbReference type="InterPro" id="IPR028458">
    <property type="entry name" value="Twinfilin"/>
</dbReference>
<comment type="subcellular location">
    <subcellularLocation>
        <location evidence="1">Cytoplasm</location>
        <location evidence="1">Cytoskeleton</location>
    </subcellularLocation>
</comment>
<dbReference type="CDD" id="cd11285">
    <property type="entry name" value="ADF_Twf-N_like"/>
    <property type="match status" value="1"/>
</dbReference>
<feature type="region of interest" description="Disordered" evidence="8">
    <location>
        <begin position="149"/>
        <end position="176"/>
    </location>
</feature>
<name>A0A922SLC9_SPOEX</name>
<dbReference type="GO" id="GO:0030042">
    <property type="term" value="P:actin filament depolymerization"/>
    <property type="evidence" value="ECO:0007669"/>
    <property type="project" value="TreeGrafter"/>
</dbReference>
<evidence type="ECO:0000313" key="11">
    <source>
        <dbReference type="Proteomes" id="UP000814243"/>
    </source>
</evidence>
<evidence type="ECO:0000256" key="1">
    <source>
        <dbReference type="ARBA" id="ARBA00004245"/>
    </source>
</evidence>
<dbReference type="PANTHER" id="PTHR13759:SF1">
    <property type="entry name" value="TWINFILIN"/>
    <property type="match status" value="1"/>
</dbReference>
<organism evidence="10 11">
    <name type="scientific">Spodoptera exigua</name>
    <name type="common">Beet armyworm</name>
    <name type="synonym">Noctua fulgens</name>
    <dbReference type="NCBI Taxonomy" id="7107"/>
    <lineage>
        <taxon>Eukaryota</taxon>
        <taxon>Metazoa</taxon>
        <taxon>Ecdysozoa</taxon>
        <taxon>Arthropoda</taxon>
        <taxon>Hexapoda</taxon>
        <taxon>Insecta</taxon>
        <taxon>Pterygota</taxon>
        <taxon>Neoptera</taxon>
        <taxon>Endopterygota</taxon>
        <taxon>Lepidoptera</taxon>
        <taxon>Glossata</taxon>
        <taxon>Ditrysia</taxon>
        <taxon>Noctuoidea</taxon>
        <taxon>Noctuidae</taxon>
        <taxon>Amphipyrinae</taxon>
        <taxon>Spodoptera</taxon>
    </lineage>
</organism>
<evidence type="ECO:0000256" key="8">
    <source>
        <dbReference type="SAM" id="MobiDB-lite"/>
    </source>
</evidence>
<sequence length="176" mass="20422">MSHQTGIQANAELKKYFGKCRDGKIRVMKISIENEQLVLSKYYPTKHSWEQDFDKYVPSLIVEDLPCYILYRFDSTNSLGHEWLLLSWSPDSAPVRHKMLYASTKATLKQEFGSAHIKDEMHATVKLEIDDGKELTEEFLYDEIHPKRNLHRPTFAKPKGPPNRGAKRITKSQSNQ</sequence>
<comment type="caution">
    <text evidence="10">The sequence shown here is derived from an EMBL/GenBank/DDBJ whole genome shotgun (WGS) entry which is preliminary data.</text>
</comment>
<comment type="similarity">
    <text evidence="2">Belongs to the actin-binding proteins ADF family. Twinfilin subfamily.</text>
</comment>
<dbReference type="EMBL" id="JACEFF010000237">
    <property type="protein sequence ID" value="KAH9641389.1"/>
    <property type="molecule type" value="Genomic_DNA"/>
</dbReference>
<dbReference type="Pfam" id="PF00241">
    <property type="entry name" value="Cofilin_ADF"/>
    <property type="match status" value="1"/>
</dbReference>
<evidence type="ECO:0000256" key="4">
    <source>
        <dbReference type="ARBA" id="ARBA00022737"/>
    </source>
</evidence>
<evidence type="ECO:0000259" key="9">
    <source>
        <dbReference type="PROSITE" id="PS51263"/>
    </source>
</evidence>
<accession>A0A922SLC9</accession>
<keyword evidence="6" id="KW-0206">Cytoskeleton</keyword>
<dbReference type="PANTHER" id="PTHR13759">
    <property type="entry name" value="TWINFILIN"/>
    <property type="match status" value="1"/>
</dbReference>
<dbReference type="SMART" id="SM00102">
    <property type="entry name" value="ADF"/>
    <property type="match status" value="1"/>
</dbReference>
<dbReference type="GO" id="GO:0010591">
    <property type="term" value="P:regulation of lamellipodium assembly"/>
    <property type="evidence" value="ECO:0007669"/>
    <property type="project" value="TreeGrafter"/>
</dbReference>
<dbReference type="GO" id="GO:0030016">
    <property type="term" value="C:myofibril"/>
    <property type="evidence" value="ECO:0007669"/>
    <property type="project" value="TreeGrafter"/>
</dbReference>
<dbReference type="GO" id="GO:0051016">
    <property type="term" value="P:barbed-end actin filament capping"/>
    <property type="evidence" value="ECO:0007669"/>
    <property type="project" value="TreeGrafter"/>
</dbReference>
<dbReference type="FunFam" id="3.40.20.10:FF:000042">
    <property type="entry name" value="Actin depolymerizing protein"/>
    <property type="match status" value="1"/>
</dbReference>
<dbReference type="InterPro" id="IPR002108">
    <property type="entry name" value="ADF-H"/>
</dbReference>
<keyword evidence="3" id="KW-0963">Cytoplasm</keyword>
<dbReference type="InterPro" id="IPR029006">
    <property type="entry name" value="ADF-H/Gelsolin-like_dom_sf"/>
</dbReference>